<gene>
    <name evidence="1" type="ORF">FcAc13_03830</name>
</gene>
<dbReference type="Proteomes" id="UP000651208">
    <property type="component" value="Unassembled WGS sequence"/>
</dbReference>
<accession>A0ABR7QW61</accession>
<reference evidence="1 2" key="1">
    <citation type="submission" date="2020-06" db="EMBL/GenBank/DDBJ databases">
        <title>Frischella cerana isolated from Apis cerana gut homogenate.</title>
        <authorList>
            <person name="Wolter L.A."/>
            <person name="Suenami S."/>
            <person name="Miyazaki R."/>
        </authorList>
    </citation>
    <scope>NUCLEOTIDE SEQUENCE [LARGE SCALE GENOMIC DNA]</scope>
    <source>
        <strain evidence="1 2">Ac13</strain>
    </source>
</reference>
<name>A0ABR7QW61_9GAMM</name>
<evidence type="ECO:0008006" key="3">
    <source>
        <dbReference type="Google" id="ProtNLM"/>
    </source>
</evidence>
<evidence type="ECO:0000313" key="2">
    <source>
        <dbReference type="Proteomes" id="UP000651208"/>
    </source>
</evidence>
<dbReference type="RefSeq" id="WP_187754887.1">
    <property type="nucleotide sequence ID" value="NZ_JABURY010000008.1"/>
</dbReference>
<protein>
    <recommendedName>
        <fullName evidence="3">DUF3892 domain-containing protein</fullName>
    </recommendedName>
</protein>
<comment type="caution">
    <text evidence="1">The sequence shown here is derived from an EMBL/GenBank/DDBJ whole genome shotgun (WGS) entry which is preliminary data.</text>
</comment>
<keyword evidence="2" id="KW-1185">Reference proteome</keyword>
<proteinExistence type="predicted"/>
<evidence type="ECO:0000313" key="1">
    <source>
        <dbReference type="EMBL" id="MBC9130436.1"/>
    </source>
</evidence>
<organism evidence="1 2">
    <name type="scientific">Frischella japonica</name>
    <dbReference type="NCBI Taxonomy" id="2741544"/>
    <lineage>
        <taxon>Bacteria</taxon>
        <taxon>Pseudomonadati</taxon>
        <taxon>Pseudomonadota</taxon>
        <taxon>Gammaproteobacteria</taxon>
        <taxon>Orbales</taxon>
        <taxon>Orbaceae</taxon>
        <taxon>Frischella</taxon>
    </lineage>
</organism>
<sequence length="89" mass="10579">MASPENLKTYRVYVIKQRRGGSEVLLDTRTNTTNFEIAKIAFWQLYDQNYDNKHLLLMTCNSKKINVYRFQSKAGDDRYICKNSELNYE</sequence>
<dbReference type="EMBL" id="JABURY010000008">
    <property type="protein sequence ID" value="MBC9130436.1"/>
    <property type="molecule type" value="Genomic_DNA"/>
</dbReference>